<evidence type="ECO:0000256" key="2">
    <source>
        <dbReference type="SAM" id="MobiDB-lite"/>
    </source>
</evidence>
<gene>
    <name evidence="3" type="ORF">ENW48_10575</name>
</gene>
<reference evidence="3" key="1">
    <citation type="journal article" date="2020" name="mSystems">
        <title>Genome- and Community-Level Interaction Insights into Carbon Utilization and Element Cycling Functions of Hydrothermarchaeota in Hydrothermal Sediment.</title>
        <authorList>
            <person name="Zhou Z."/>
            <person name="Liu Y."/>
            <person name="Xu W."/>
            <person name="Pan J."/>
            <person name="Luo Z.H."/>
            <person name="Li M."/>
        </authorList>
    </citation>
    <scope>NUCLEOTIDE SEQUENCE [LARGE SCALE GENOMIC DNA]</scope>
    <source>
        <strain evidence="3">SpSt-853</strain>
    </source>
</reference>
<dbReference type="EMBL" id="DTKJ01000073">
    <property type="protein sequence ID" value="HGZ12640.1"/>
    <property type="molecule type" value="Genomic_DNA"/>
</dbReference>
<keyword evidence="1" id="KW-0175">Coiled coil</keyword>
<organism evidence="3">
    <name type="scientific">Desulfobacca acetoxidans</name>
    <dbReference type="NCBI Taxonomy" id="60893"/>
    <lineage>
        <taxon>Bacteria</taxon>
        <taxon>Pseudomonadati</taxon>
        <taxon>Thermodesulfobacteriota</taxon>
        <taxon>Desulfobaccia</taxon>
        <taxon>Desulfobaccales</taxon>
        <taxon>Desulfobaccaceae</taxon>
        <taxon>Desulfobacca</taxon>
    </lineage>
</organism>
<proteinExistence type="predicted"/>
<comment type="caution">
    <text evidence="3">The sequence shown here is derived from an EMBL/GenBank/DDBJ whole genome shotgun (WGS) entry which is preliminary data.</text>
</comment>
<feature type="coiled-coil region" evidence="1">
    <location>
        <begin position="48"/>
        <end position="75"/>
    </location>
</feature>
<dbReference type="AlphaFoldDB" id="A0A7C5ENC0"/>
<accession>A0A7C5ENC0</accession>
<feature type="region of interest" description="Disordered" evidence="2">
    <location>
        <begin position="1"/>
        <end position="20"/>
    </location>
</feature>
<protein>
    <submittedName>
        <fullName evidence="3">Uncharacterized protein</fullName>
    </submittedName>
</protein>
<evidence type="ECO:0000313" key="3">
    <source>
        <dbReference type="EMBL" id="HGZ12640.1"/>
    </source>
</evidence>
<name>A0A7C5ENC0_9BACT</name>
<evidence type="ECO:0000256" key="1">
    <source>
        <dbReference type="SAM" id="Coils"/>
    </source>
</evidence>
<sequence length="210" mass="21826">MTVATTGVGTKREPGEKGGLNSLKRSLAGLAALALLGFVTGCPTAPGDPELKKEMEALRSEVNALKEKLGQIEAGQKALLQQLKSLTTAQAMTSADAAGAPAAANQAVPATAAPLTVAELLRNKDKLLGTRVTVRGVPGPVIMHKKTLFLGGPGGMVEVIYGNLQDQKQVERLTSQAIETPITVSGILSAAPSQTKEMVRLTIMADMVEF</sequence>